<comment type="caution">
    <text evidence="2">The sequence shown here is derived from an EMBL/GenBank/DDBJ whole genome shotgun (WGS) entry which is preliminary data.</text>
</comment>
<dbReference type="EMBL" id="JAGMUV010000015">
    <property type="protein sequence ID" value="KAH7133737.1"/>
    <property type="molecule type" value="Genomic_DNA"/>
</dbReference>
<dbReference type="NCBIfam" id="NF041278">
    <property type="entry name" value="CmcJ_NvfI_EfuI"/>
    <property type="match status" value="1"/>
</dbReference>
<name>A0A9P9EAU5_9HYPO</name>
<evidence type="ECO:0000256" key="1">
    <source>
        <dbReference type="ARBA" id="ARBA00023604"/>
    </source>
</evidence>
<organism evidence="2 3">
    <name type="scientific">Dactylonectria macrodidyma</name>
    <dbReference type="NCBI Taxonomy" id="307937"/>
    <lineage>
        <taxon>Eukaryota</taxon>
        <taxon>Fungi</taxon>
        <taxon>Dikarya</taxon>
        <taxon>Ascomycota</taxon>
        <taxon>Pezizomycotina</taxon>
        <taxon>Sordariomycetes</taxon>
        <taxon>Hypocreomycetidae</taxon>
        <taxon>Hypocreales</taxon>
        <taxon>Nectriaceae</taxon>
        <taxon>Dactylonectria</taxon>
    </lineage>
</organism>
<accession>A0A9P9EAU5</accession>
<evidence type="ECO:0000313" key="3">
    <source>
        <dbReference type="Proteomes" id="UP000738349"/>
    </source>
</evidence>
<sequence>MTEVSPTRPLLTRFYYFQWKDDFDEEKPYYLYIDPPKGLPVTNFSVASGPEEEVHDLRGIETKFNLDDHGFMVMQQQFPLEIINQHTVENLYLPSLEELIRTAVGQEAEICWFDWRTRSSNKAKTRFPKGTKIHLDDRSINLEPVKAVHVDQSFTAAINRVHRHAGDRAEELLKGRVRIINIWRPSGDPIESHPLAVMDGSKVPAEKLVEVDVVRHSYVGESYYPLQHDDYKWYFINNQTNEEVLLFKMYDSAEGVKAKCCPHASFQFATTSTSRSRESIEARALVYTPN</sequence>
<protein>
    <submittedName>
        <fullName evidence="2">7 alpha-cephem-methoxylase</fullName>
    </submittedName>
</protein>
<dbReference type="PANTHER" id="PTHR34598">
    <property type="entry name" value="BLL6449 PROTEIN"/>
    <property type="match status" value="1"/>
</dbReference>
<comment type="similarity">
    <text evidence="1">Belongs to the asaB hydroxylase/desaturase family.</text>
</comment>
<dbReference type="OrthoDB" id="412788at2759"/>
<gene>
    <name evidence="2" type="ORF">EDB81DRAFT_805046</name>
</gene>
<dbReference type="AlphaFoldDB" id="A0A9P9EAU5"/>
<proteinExistence type="inferred from homology"/>
<evidence type="ECO:0000313" key="2">
    <source>
        <dbReference type="EMBL" id="KAH7133737.1"/>
    </source>
</evidence>
<dbReference type="PANTHER" id="PTHR34598:SF3">
    <property type="entry name" value="OXIDOREDUCTASE AN1597"/>
    <property type="match status" value="1"/>
</dbReference>
<reference evidence="2" key="1">
    <citation type="journal article" date="2021" name="Nat. Commun.">
        <title>Genetic determinants of endophytism in the Arabidopsis root mycobiome.</title>
        <authorList>
            <person name="Mesny F."/>
            <person name="Miyauchi S."/>
            <person name="Thiergart T."/>
            <person name="Pickel B."/>
            <person name="Atanasova L."/>
            <person name="Karlsson M."/>
            <person name="Huettel B."/>
            <person name="Barry K.W."/>
            <person name="Haridas S."/>
            <person name="Chen C."/>
            <person name="Bauer D."/>
            <person name="Andreopoulos W."/>
            <person name="Pangilinan J."/>
            <person name="LaButti K."/>
            <person name="Riley R."/>
            <person name="Lipzen A."/>
            <person name="Clum A."/>
            <person name="Drula E."/>
            <person name="Henrissat B."/>
            <person name="Kohler A."/>
            <person name="Grigoriev I.V."/>
            <person name="Martin F.M."/>
            <person name="Hacquard S."/>
        </authorList>
    </citation>
    <scope>NUCLEOTIDE SEQUENCE</scope>
    <source>
        <strain evidence="2">MPI-CAGE-AT-0147</strain>
    </source>
</reference>
<dbReference type="Proteomes" id="UP000738349">
    <property type="component" value="Unassembled WGS sequence"/>
</dbReference>
<dbReference type="GO" id="GO:0016491">
    <property type="term" value="F:oxidoreductase activity"/>
    <property type="evidence" value="ECO:0007669"/>
    <property type="project" value="InterPro"/>
</dbReference>
<keyword evidence="3" id="KW-1185">Reference proteome</keyword>
<dbReference type="InterPro" id="IPR044053">
    <property type="entry name" value="AsaB-like"/>
</dbReference>